<feature type="disulfide bond" evidence="7">
    <location>
        <begin position="240"/>
        <end position="250"/>
    </location>
</feature>
<protein>
    <submittedName>
        <fullName evidence="11">Pacifastin-like protease inhibitor cvp4</fullName>
    </submittedName>
</protein>
<evidence type="ECO:0000256" key="1">
    <source>
        <dbReference type="ARBA" id="ARBA00004613"/>
    </source>
</evidence>
<dbReference type="KEGG" id="fas:105264313"/>
<feature type="disulfide bond" evidence="7">
    <location>
        <begin position="35"/>
        <end position="50"/>
    </location>
</feature>
<keyword evidence="10" id="KW-1185">Reference proteome</keyword>
<feature type="signal peptide" evidence="8">
    <location>
        <begin position="1"/>
        <end position="17"/>
    </location>
</feature>
<keyword evidence="4 7" id="KW-0722">Serine protease inhibitor</keyword>
<dbReference type="Proteomes" id="UP000694866">
    <property type="component" value="Unplaced"/>
</dbReference>
<keyword evidence="5 7" id="KW-1015">Disulfide bond</keyword>
<feature type="domain" description="Pacifastin" evidence="9">
    <location>
        <begin position="32"/>
        <end position="66"/>
    </location>
</feature>
<dbReference type="InterPro" id="IPR036201">
    <property type="entry name" value="Pacifastin_dom_sf"/>
</dbReference>
<comment type="caution">
    <text evidence="7">Lacks conserved residue(s) required for the propagation of feature annotation.</text>
</comment>
<evidence type="ECO:0000256" key="8">
    <source>
        <dbReference type="SAM" id="SignalP"/>
    </source>
</evidence>
<dbReference type="GO" id="GO:0004867">
    <property type="term" value="F:serine-type endopeptidase inhibitor activity"/>
    <property type="evidence" value="ECO:0007669"/>
    <property type="project" value="UniProtKB-UniRule"/>
</dbReference>
<evidence type="ECO:0000256" key="6">
    <source>
        <dbReference type="ARBA" id="ARBA00029459"/>
    </source>
</evidence>
<dbReference type="GO" id="GO:0005576">
    <property type="term" value="C:extracellular region"/>
    <property type="evidence" value="ECO:0007669"/>
    <property type="project" value="UniProtKB-SubCell"/>
</dbReference>
<evidence type="ECO:0000256" key="5">
    <source>
        <dbReference type="ARBA" id="ARBA00023157"/>
    </source>
</evidence>
<dbReference type="PROSITE" id="PS51446">
    <property type="entry name" value="PACIFASTIN"/>
    <property type="match status" value="3"/>
</dbReference>
<keyword evidence="8" id="KW-0732">Signal</keyword>
<comment type="similarity">
    <text evidence="6 7">Belongs to the protease inhibitor I19 family.</text>
</comment>
<comment type="subcellular location">
    <subcellularLocation>
        <location evidence="1">Secreted</location>
    </subcellularLocation>
</comment>
<feature type="disulfide bond" evidence="7">
    <location>
        <begin position="48"/>
        <end position="58"/>
    </location>
</feature>
<organism evidence="10 11">
    <name type="scientific">Fopius arisanus</name>
    <dbReference type="NCBI Taxonomy" id="64838"/>
    <lineage>
        <taxon>Eukaryota</taxon>
        <taxon>Metazoa</taxon>
        <taxon>Ecdysozoa</taxon>
        <taxon>Arthropoda</taxon>
        <taxon>Hexapoda</taxon>
        <taxon>Insecta</taxon>
        <taxon>Pterygota</taxon>
        <taxon>Neoptera</taxon>
        <taxon>Endopterygota</taxon>
        <taxon>Hymenoptera</taxon>
        <taxon>Apocrita</taxon>
        <taxon>Ichneumonoidea</taxon>
        <taxon>Braconidae</taxon>
        <taxon>Opiinae</taxon>
        <taxon>Fopius</taxon>
    </lineage>
</organism>
<evidence type="ECO:0000313" key="10">
    <source>
        <dbReference type="Proteomes" id="UP000694866"/>
    </source>
</evidence>
<feature type="disulfide bond" evidence="7">
    <location>
        <begin position="227"/>
        <end position="242"/>
    </location>
</feature>
<keyword evidence="2" id="KW-0964">Secreted</keyword>
<keyword evidence="3 7" id="KW-0646">Protease inhibitor</keyword>
<accession>A0A9R1SYK8</accession>
<feature type="disulfide bond" evidence="7">
    <location>
        <begin position="176"/>
        <end position="194"/>
    </location>
</feature>
<evidence type="ECO:0000256" key="3">
    <source>
        <dbReference type="ARBA" id="ARBA00022690"/>
    </source>
</evidence>
<dbReference type="Pfam" id="PF05375">
    <property type="entry name" value="Pacifastin_I"/>
    <property type="match status" value="2"/>
</dbReference>
<evidence type="ECO:0000256" key="2">
    <source>
        <dbReference type="ARBA" id="ARBA00022525"/>
    </source>
</evidence>
<feature type="disulfide bond" evidence="7">
    <location>
        <begin position="179"/>
        <end position="189"/>
    </location>
</feature>
<feature type="domain" description="Pacifastin" evidence="9">
    <location>
        <begin position="163"/>
        <end position="197"/>
    </location>
</feature>
<feature type="disulfide bond" evidence="7">
    <location>
        <begin position="45"/>
        <end position="63"/>
    </location>
</feature>
<reference evidence="11" key="1">
    <citation type="submission" date="2025-08" db="UniProtKB">
        <authorList>
            <consortium name="RefSeq"/>
        </authorList>
    </citation>
    <scope>IDENTIFICATION</scope>
    <source>
        <strain evidence="11">USDA-PBARC FA_bdor</strain>
        <tissue evidence="11">Whole organism</tissue>
    </source>
</reference>
<feature type="disulfide bond" evidence="7">
    <location>
        <begin position="166"/>
        <end position="181"/>
    </location>
</feature>
<dbReference type="OrthoDB" id="7691395at2759"/>
<feature type="disulfide bond" evidence="7">
    <location>
        <begin position="237"/>
        <end position="255"/>
    </location>
</feature>
<proteinExistence type="inferred from homology"/>
<feature type="chain" id="PRO_5040437553" evidence="8">
    <location>
        <begin position="18"/>
        <end position="255"/>
    </location>
</feature>
<gene>
    <name evidence="11" type="primary">LOC105264313</name>
</gene>
<evidence type="ECO:0000256" key="7">
    <source>
        <dbReference type="PROSITE-ProRule" id="PRU00776"/>
    </source>
</evidence>
<name>A0A9R1SYK8_9HYME</name>
<sequence>MFFKFIAITIAVSVVAAQRPVKPNRLPQWPIDGKCTPGVKYQNDCNICICTSAGIGACTVMECVGQRSVRLAGIVPEKFVRKYPQWPGIENCIPGVIYQNDCNICECTESIYSPCTALECDGGRVKRSNDQLHLYIGKSDIRPVGAVPRKSAHHDDLVQWPGDGKCTPGVVYKNDCNTCKCTADRMGECTLKYCGESRKMRSATKSPILSSVNRFEDLPNLPLDGPCEAGRIYKFECNTCRCTSDLRHACTDMAC</sequence>
<dbReference type="SUPFAM" id="SSF57283">
    <property type="entry name" value="PMP inhibitors"/>
    <property type="match status" value="4"/>
</dbReference>
<dbReference type="RefSeq" id="XP_011299420.1">
    <property type="nucleotide sequence ID" value="XM_011301118.1"/>
</dbReference>
<dbReference type="AlphaFoldDB" id="A0A9R1SYK8"/>
<dbReference type="InterPro" id="IPR008037">
    <property type="entry name" value="Pacifastin_dom"/>
</dbReference>
<evidence type="ECO:0000256" key="4">
    <source>
        <dbReference type="ARBA" id="ARBA00022900"/>
    </source>
</evidence>
<evidence type="ECO:0000259" key="9">
    <source>
        <dbReference type="PROSITE" id="PS51446"/>
    </source>
</evidence>
<feature type="site" description="Reactive bond" evidence="7">
    <location>
        <begin position="191"/>
        <end position="192"/>
    </location>
</feature>
<evidence type="ECO:0000313" key="11">
    <source>
        <dbReference type="RefSeq" id="XP_011299420.1"/>
    </source>
</evidence>
<feature type="domain" description="Pacifastin" evidence="9">
    <location>
        <begin position="224"/>
        <end position="255"/>
    </location>
</feature>
<dbReference type="GeneID" id="105264313"/>